<dbReference type="KEGG" id="ssam:E3D00_07500"/>
<keyword evidence="2" id="KW-1185">Reference proteome</keyword>
<evidence type="ECO:0000313" key="1">
    <source>
        <dbReference type="EMBL" id="QDH17425.1"/>
    </source>
</evidence>
<reference evidence="1 2" key="1">
    <citation type="submission" date="2019-03" db="EMBL/GenBank/DDBJ databases">
        <title>The complete genome sequence of Swingsia samuiensis NBRC107927(T).</title>
        <authorList>
            <person name="Chua K.-O."/>
            <person name="Chan K.-G."/>
            <person name="See-Too W.-S."/>
        </authorList>
    </citation>
    <scope>NUCLEOTIDE SEQUENCE [LARGE SCALE GENOMIC DNA]</scope>
    <source>
        <strain evidence="1 2">AH83</strain>
    </source>
</reference>
<dbReference type="AlphaFoldDB" id="A0A4Y6UN09"/>
<evidence type="ECO:0000313" key="2">
    <source>
        <dbReference type="Proteomes" id="UP000316313"/>
    </source>
</evidence>
<dbReference type="OrthoDB" id="7273519at2"/>
<name>A0A4Y6UN09_9PROT</name>
<dbReference type="EMBL" id="CP038141">
    <property type="protein sequence ID" value="QDH17425.1"/>
    <property type="molecule type" value="Genomic_DNA"/>
</dbReference>
<sequence>MSALALAGTAGSRNHLKRIDHMGLYPEVRRGDYVIWQDVAGFVEEGLYVTHVGDIEQVYLVQNCAGRLRLLWPERDIDPETRRLKPDAKPQECSPSEFASCCRGFVVASVKMHHEAAFLGRETLKTPVFRSPRKTLHHA</sequence>
<dbReference type="Proteomes" id="UP000316313">
    <property type="component" value="Chromosome"/>
</dbReference>
<gene>
    <name evidence="1" type="ORF">E3D00_07500</name>
</gene>
<organism evidence="1 2">
    <name type="scientific">Swingsia samuiensis</name>
    <dbReference type="NCBI Taxonomy" id="1293412"/>
    <lineage>
        <taxon>Bacteria</taxon>
        <taxon>Pseudomonadati</taxon>
        <taxon>Pseudomonadota</taxon>
        <taxon>Alphaproteobacteria</taxon>
        <taxon>Acetobacterales</taxon>
        <taxon>Acetobacteraceae</taxon>
        <taxon>Swingsia</taxon>
    </lineage>
</organism>
<dbReference type="RefSeq" id="WP_141461360.1">
    <property type="nucleotide sequence ID" value="NZ_CP038141.1"/>
</dbReference>
<protein>
    <submittedName>
        <fullName evidence="1">Uncharacterized protein</fullName>
    </submittedName>
</protein>
<proteinExistence type="predicted"/>
<accession>A0A4Y6UN09</accession>